<accession>A0ABN6F461</accession>
<dbReference type="Proteomes" id="UP001320148">
    <property type="component" value="Chromosome"/>
</dbReference>
<feature type="region of interest" description="Disordered" evidence="1">
    <location>
        <begin position="80"/>
        <end position="106"/>
    </location>
</feature>
<evidence type="ECO:0000313" key="3">
    <source>
        <dbReference type="Proteomes" id="UP001320148"/>
    </source>
</evidence>
<reference evidence="2 3" key="1">
    <citation type="submission" date="2021-02" db="EMBL/GenBank/DDBJ databases">
        <title>Complete genome of Desulfoluna sp. strain ASN36.</title>
        <authorList>
            <person name="Takahashi A."/>
            <person name="Kojima H."/>
            <person name="Fukui M."/>
        </authorList>
    </citation>
    <scope>NUCLEOTIDE SEQUENCE [LARGE SCALE GENOMIC DNA]</scope>
    <source>
        <strain evidence="2 3">ASN36</strain>
    </source>
</reference>
<evidence type="ECO:0000256" key="1">
    <source>
        <dbReference type="SAM" id="MobiDB-lite"/>
    </source>
</evidence>
<evidence type="ECO:0000313" key="2">
    <source>
        <dbReference type="EMBL" id="BCS96553.1"/>
    </source>
</evidence>
<protein>
    <submittedName>
        <fullName evidence="2">Uncharacterized protein</fullName>
    </submittedName>
</protein>
<sequence>MAPGRAAKGDYELKSYQTYKKNEAAMKLNREIQSIVNRAMEGHAPSKSDCQTMLSCDPLSGEATLIRGVADTVTSAPSPRCFTAPKDRHKNKTCKKRCLRRQGEPP</sequence>
<feature type="compositionally biased region" description="Basic residues" evidence="1">
    <location>
        <begin position="87"/>
        <end position="100"/>
    </location>
</feature>
<gene>
    <name evidence="2" type="ORF">DSLASN_21850</name>
</gene>
<name>A0ABN6F461_9BACT</name>
<organism evidence="2 3">
    <name type="scientific">Desulfoluna limicola</name>
    <dbReference type="NCBI Taxonomy" id="2810562"/>
    <lineage>
        <taxon>Bacteria</taxon>
        <taxon>Pseudomonadati</taxon>
        <taxon>Thermodesulfobacteriota</taxon>
        <taxon>Desulfobacteria</taxon>
        <taxon>Desulfobacterales</taxon>
        <taxon>Desulfolunaceae</taxon>
        <taxon>Desulfoluna</taxon>
    </lineage>
</organism>
<proteinExistence type="predicted"/>
<keyword evidence="3" id="KW-1185">Reference proteome</keyword>
<dbReference type="EMBL" id="AP024488">
    <property type="protein sequence ID" value="BCS96553.1"/>
    <property type="molecule type" value="Genomic_DNA"/>
</dbReference>